<keyword evidence="7 11" id="KW-0812">Transmembrane</keyword>
<evidence type="ECO:0000256" key="5">
    <source>
        <dbReference type="ARBA" id="ARBA00022481"/>
    </source>
</evidence>
<keyword evidence="14" id="KW-1185">Reference proteome</keyword>
<keyword evidence="4" id="KW-1003">Cell membrane</keyword>
<reference evidence="13 14" key="1">
    <citation type="submission" date="2018-11" db="EMBL/GenBank/DDBJ databases">
        <title>Genomic Encyclopedia of Type Strains, Phase IV (KMG-IV): sequencing the most valuable type-strain genomes for metagenomic binning, comparative biology and taxonomic classification.</title>
        <authorList>
            <person name="Goeker M."/>
        </authorList>
    </citation>
    <scope>NUCLEOTIDE SEQUENCE [LARGE SCALE GENOMIC DNA]</scope>
    <source>
        <strain evidence="13 14">DSM 22027</strain>
    </source>
</reference>
<evidence type="ECO:0000259" key="12">
    <source>
        <dbReference type="Pfam" id="PF08334"/>
    </source>
</evidence>
<evidence type="ECO:0000256" key="11">
    <source>
        <dbReference type="SAM" id="Phobius"/>
    </source>
</evidence>
<feature type="region of interest" description="Disordered" evidence="10">
    <location>
        <begin position="144"/>
        <end position="163"/>
    </location>
</feature>
<dbReference type="InterPro" id="IPR045584">
    <property type="entry name" value="Pilin-like"/>
</dbReference>
<dbReference type="EMBL" id="RJVA01000010">
    <property type="protein sequence ID" value="ROR01677.1"/>
    <property type="molecule type" value="Genomic_DNA"/>
</dbReference>
<evidence type="ECO:0000256" key="2">
    <source>
        <dbReference type="ARBA" id="ARBA00009984"/>
    </source>
</evidence>
<dbReference type="InterPro" id="IPR013545">
    <property type="entry name" value="T2SS_protein-GspG_C"/>
</dbReference>
<dbReference type="InterPro" id="IPR010054">
    <property type="entry name" value="Type2_sec_GspG"/>
</dbReference>
<dbReference type="Pfam" id="PF07963">
    <property type="entry name" value="N_methyl"/>
    <property type="match status" value="1"/>
</dbReference>
<accession>A0A3N1VP35</accession>
<dbReference type="PROSITE" id="PS00409">
    <property type="entry name" value="PROKAR_NTER_METHYL"/>
    <property type="match status" value="1"/>
</dbReference>
<dbReference type="PANTHER" id="PTHR30093">
    <property type="entry name" value="GENERAL SECRETION PATHWAY PROTEIN G"/>
    <property type="match status" value="1"/>
</dbReference>
<feature type="domain" description="Type II secretion system protein GspG C-terminal" evidence="12">
    <location>
        <begin position="58"/>
        <end position="162"/>
    </location>
</feature>
<evidence type="ECO:0000256" key="8">
    <source>
        <dbReference type="ARBA" id="ARBA00022989"/>
    </source>
</evidence>
<evidence type="ECO:0000256" key="4">
    <source>
        <dbReference type="ARBA" id="ARBA00022475"/>
    </source>
</evidence>
<evidence type="ECO:0000256" key="1">
    <source>
        <dbReference type="ARBA" id="ARBA00004377"/>
    </source>
</evidence>
<evidence type="ECO:0000256" key="3">
    <source>
        <dbReference type="ARBA" id="ARBA00020042"/>
    </source>
</evidence>
<keyword evidence="6" id="KW-0997">Cell inner membrane</keyword>
<keyword evidence="5" id="KW-0488">Methylation</keyword>
<feature type="region of interest" description="Disordered" evidence="10">
    <location>
        <begin position="1"/>
        <end position="25"/>
    </location>
</feature>
<gene>
    <name evidence="13" type="ORF">EDC27_0859</name>
</gene>
<dbReference type="SUPFAM" id="SSF54523">
    <property type="entry name" value="Pili subunits"/>
    <property type="match status" value="1"/>
</dbReference>
<sequence length="163" mass="17946">MNSRSLLQARPARHQGWKKPQDGKDRLQKRSLRGFTLIELLIVMVILGLLAALVAPKMFQKVGASKVKAAKAQIALLGTALDAYRLDVGRYPTTEEGLQALRVNPGADTWDGPYLPKDVPKDPWGRDYVYRSPGQHGDYDLYSLGADGQEGGEGENADVVSWQ</sequence>
<dbReference type="OrthoDB" id="9795612at2"/>
<evidence type="ECO:0000313" key="13">
    <source>
        <dbReference type="EMBL" id="ROR01677.1"/>
    </source>
</evidence>
<dbReference type="NCBIfam" id="TIGR02532">
    <property type="entry name" value="IV_pilin_GFxxxE"/>
    <property type="match status" value="1"/>
</dbReference>
<protein>
    <recommendedName>
        <fullName evidence="3">Type II secretion system core protein G</fullName>
    </recommendedName>
</protein>
<dbReference type="GO" id="GO:0015628">
    <property type="term" value="P:protein secretion by the type II secretion system"/>
    <property type="evidence" value="ECO:0007669"/>
    <property type="project" value="InterPro"/>
</dbReference>
<dbReference type="Proteomes" id="UP000276223">
    <property type="component" value="Unassembled WGS sequence"/>
</dbReference>
<keyword evidence="8 11" id="KW-1133">Transmembrane helix</keyword>
<evidence type="ECO:0000256" key="9">
    <source>
        <dbReference type="ARBA" id="ARBA00023136"/>
    </source>
</evidence>
<evidence type="ECO:0000256" key="6">
    <source>
        <dbReference type="ARBA" id="ARBA00022519"/>
    </source>
</evidence>
<dbReference type="InterPro" id="IPR012902">
    <property type="entry name" value="N_methyl_site"/>
</dbReference>
<dbReference type="PANTHER" id="PTHR30093:SF44">
    <property type="entry name" value="TYPE II SECRETION SYSTEM CORE PROTEIN G"/>
    <property type="match status" value="1"/>
</dbReference>
<dbReference type="GO" id="GO:0015627">
    <property type="term" value="C:type II protein secretion system complex"/>
    <property type="evidence" value="ECO:0007669"/>
    <property type="project" value="InterPro"/>
</dbReference>
<dbReference type="NCBIfam" id="TIGR01710">
    <property type="entry name" value="typeII_sec_gspG"/>
    <property type="match status" value="1"/>
</dbReference>
<organism evidence="13 14">
    <name type="scientific">Desulfosoma caldarium</name>
    <dbReference type="NCBI Taxonomy" id="610254"/>
    <lineage>
        <taxon>Bacteria</taxon>
        <taxon>Pseudomonadati</taxon>
        <taxon>Thermodesulfobacteriota</taxon>
        <taxon>Syntrophobacteria</taxon>
        <taxon>Syntrophobacterales</taxon>
        <taxon>Syntrophobacteraceae</taxon>
        <taxon>Desulfosoma</taxon>
    </lineage>
</organism>
<evidence type="ECO:0000313" key="14">
    <source>
        <dbReference type="Proteomes" id="UP000276223"/>
    </source>
</evidence>
<proteinExistence type="inferred from homology"/>
<dbReference type="AlphaFoldDB" id="A0A3N1VP35"/>
<evidence type="ECO:0000256" key="10">
    <source>
        <dbReference type="SAM" id="MobiDB-lite"/>
    </source>
</evidence>
<comment type="similarity">
    <text evidence="2">Belongs to the GSP G family.</text>
</comment>
<dbReference type="InterPro" id="IPR000983">
    <property type="entry name" value="Bac_GSPG_pilin"/>
</dbReference>
<keyword evidence="9 11" id="KW-0472">Membrane</keyword>
<comment type="subcellular location">
    <subcellularLocation>
        <location evidence="1">Cell inner membrane</location>
        <topology evidence="1">Single-pass membrane protein</topology>
    </subcellularLocation>
</comment>
<dbReference type="GO" id="GO:0005886">
    <property type="term" value="C:plasma membrane"/>
    <property type="evidence" value="ECO:0007669"/>
    <property type="project" value="UniProtKB-SubCell"/>
</dbReference>
<dbReference type="PRINTS" id="PR00813">
    <property type="entry name" value="BCTERIALGSPG"/>
</dbReference>
<dbReference type="Gene3D" id="3.30.700.10">
    <property type="entry name" value="Glycoprotein, Type 4 Pilin"/>
    <property type="match status" value="1"/>
</dbReference>
<evidence type="ECO:0000256" key="7">
    <source>
        <dbReference type="ARBA" id="ARBA00022692"/>
    </source>
</evidence>
<comment type="caution">
    <text evidence="13">The sequence shown here is derived from an EMBL/GenBank/DDBJ whole genome shotgun (WGS) entry which is preliminary data.</text>
</comment>
<dbReference type="Pfam" id="PF08334">
    <property type="entry name" value="T2SSG"/>
    <property type="match status" value="1"/>
</dbReference>
<feature type="transmembrane region" description="Helical" evidence="11">
    <location>
        <begin position="34"/>
        <end position="55"/>
    </location>
</feature>
<name>A0A3N1VP35_9BACT</name>